<evidence type="ECO:0000256" key="1">
    <source>
        <dbReference type="SAM" id="MobiDB-lite"/>
    </source>
</evidence>
<evidence type="ECO:0000313" key="2">
    <source>
        <dbReference type="EMBL" id="GIH27949.1"/>
    </source>
</evidence>
<comment type="caution">
    <text evidence="2">The sequence shown here is derived from an EMBL/GenBank/DDBJ whole genome shotgun (WGS) entry which is preliminary data.</text>
</comment>
<protein>
    <recommendedName>
        <fullName evidence="4">TIR domain-containing protein</fullName>
    </recommendedName>
</protein>
<dbReference type="AlphaFoldDB" id="A0A919UNI3"/>
<evidence type="ECO:0000313" key="3">
    <source>
        <dbReference type="Proteomes" id="UP000640052"/>
    </source>
</evidence>
<dbReference type="Gene3D" id="3.40.50.10140">
    <property type="entry name" value="Toll/interleukin-1 receptor homology (TIR) domain"/>
    <property type="match status" value="1"/>
</dbReference>
<accession>A0A919UNI3</accession>
<name>A0A919UNI3_9ACTN</name>
<organism evidence="2 3">
    <name type="scientific">Acrocarpospora phusangensis</name>
    <dbReference type="NCBI Taxonomy" id="1070424"/>
    <lineage>
        <taxon>Bacteria</taxon>
        <taxon>Bacillati</taxon>
        <taxon>Actinomycetota</taxon>
        <taxon>Actinomycetes</taxon>
        <taxon>Streptosporangiales</taxon>
        <taxon>Streptosporangiaceae</taxon>
        <taxon>Acrocarpospora</taxon>
    </lineage>
</organism>
<gene>
    <name evidence="2" type="ORF">Aph01nite_62590</name>
</gene>
<dbReference type="SUPFAM" id="SSF52200">
    <property type="entry name" value="Toll/Interleukin receptor TIR domain"/>
    <property type="match status" value="1"/>
</dbReference>
<dbReference type="InterPro" id="IPR035897">
    <property type="entry name" value="Toll_tir_struct_dom_sf"/>
</dbReference>
<reference evidence="2" key="1">
    <citation type="submission" date="2021-01" db="EMBL/GenBank/DDBJ databases">
        <title>Whole genome shotgun sequence of Acrocarpospora phusangensis NBRC 108782.</title>
        <authorList>
            <person name="Komaki H."/>
            <person name="Tamura T."/>
        </authorList>
    </citation>
    <scope>NUCLEOTIDE SEQUENCE</scope>
    <source>
        <strain evidence="2">NBRC 108782</strain>
    </source>
</reference>
<dbReference type="InterPro" id="IPR026367">
    <property type="entry name" value="FxsC_C"/>
</dbReference>
<sequence>MIRTDPRPFFFISHSTVDPSVLFRVSRDLTSRVAQVIRSTQEAARGFIEFSTDDHADTASLQAVSACRVLVPLLSPRYLEDRRCAMEWGVFNRRLNDLPVRTAPPIVPAMWVPIWPSEIPEEILEVPFDPLDVGGAYAEFGLYGLATMTQYKKDYRNAIDNLGERIGAASRIDLPVGADQPTGLPSSFSRSPDRTPFRIFVAAWTAETAPPGVDYGQYGESPLNWAPYADQSAKPIGESTAQIVENLRYEAQVISFEDSLDQIMAEESPAGPGILLLDPAMLSDPEMAGKLKRLDALPRPWIRLVIPLPSRGAGASDSVVALGRCIEEVFPQRSREQRARVQEALTGIRDIADFEVILTALIDIAGRQYLKARSQASGQPQRERFERPPLFGSAHDDGGSSGRP</sequence>
<dbReference type="Proteomes" id="UP000640052">
    <property type="component" value="Unassembled WGS sequence"/>
</dbReference>
<evidence type="ECO:0008006" key="4">
    <source>
        <dbReference type="Google" id="ProtNLM"/>
    </source>
</evidence>
<dbReference type="EMBL" id="BOOA01000067">
    <property type="protein sequence ID" value="GIH27949.1"/>
    <property type="molecule type" value="Genomic_DNA"/>
</dbReference>
<proteinExistence type="predicted"/>
<dbReference type="RefSeq" id="WP_204044591.1">
    <property type="nucleotide sequence ID" value="NZ_BOOA01000067.1"/>
</dbReference>
<feature type="region of interest" description="Disordered" evidence="1">
    <location>
        <begin position="373"/>
        <end position="404"/>
    </location>
</feature>
<keyword evidence="3" id="KW-1185">Reference proteome</keyword>
<dbReference type="NCBIfam" id="TIGR04276">
    <property type="entry name" value="FxsC_Cterm"/>
    <property type="match status" value="1"/>
</dbReference>